<keyword evidence="2" id="KW-1185">Reference proteome</keyword>
<evidence type="ECO:0000313" key="1">
    <source>
        <dbReference type="EMBL" id="OEY97362.1"/>
    </source>
</evidence>
<protein>
    <submittedName>
        <fullName evidence="1">Uncharacterized protein</fullName>
    </submittedName>
</protein>
<organism evidence="1 2">
    <name type="scientific">Acinetobacter qingfengensis</name>
    <dbReference type="NCBI Taxonomy" id="1262585"/>
    <lineage>
        <taxon>Bacteria</taxon>
        <taxon>Pseudomonadati</taxon>
        <taxon>Pseudomonadota</taxon>
        <taxon>Gammaproteobacteria</taxon>
        <taxon>Moraxellales</taxon>
        <taxon>Moraxellaceae</taxon>
        <taxon>Acinetobacter</taxon>
    </lineage>
</organism>
<dbReference type="AlphaFoldDB" id="A0A1E7RDN3"/>
<evidence type="ECO:0000313" key="2">
    <source>
        <dbReference type="Proteomes" id="UP000185895"/>
    </source>
</evidence>
<sequence>MAYRLIPVNLSLATDVSHQCWLHRTRDNYLIGILKFSKPETEFTWADIEYCRRRIEEMSVMPFPECIQAMIIDIQEFQAFIDNDAVLTPWRLQEEDCPIRLIIPHDRMDAYAGIFDATWLNTDLNHAIKEIREFMDMFVH</sequence>
<proteinExistence type="predicted"/>
<dbReference type="EMBL" id="MKKK01000010">
    <property type="protein sequence ID" value="OEY97362.1"/>
    <property type="molecule type" value="Genomic_DNA"/>
</dbReference>
<gene>
    <name evidence="1" type="ORF">BJI46_10270</name>
</gene>
<comment type="caution">
    <text evidence="1">The sequence shown here is derived from an EMBL/GenBank/DDBJ whole genome shotgun (WGS) entry which is preliminary data.</text>
</comment>
<reference evidence="1 2" key="1">
    <citation type="submission" date="2016-09" db="EMBL/GenBank/DDBJ databases">
        <authorList>
            <person name="Capua I."/>
            <person name="De Benedictis P."/>
            <person name="Joannis T."/>
            <person name="Lombin L.H."/>
            <person name="Cattoli G."/>
        </authorList>
    </citation>
    <scope>NUCLEOTIDE SEQUENCE [LARGE SCALE GENOMIC DNA]</scope>
    <source>
        <strain evidence="1 2">ANC 4671</strain>
    </source>
</reference>
<name>A0A1E7RDN3_9GAMM</name>
<dbReference type="Proteomes" id="UP000185895">
    <property type="component" value="Unassembled WGS sequence"/>
</dbReference>
<dbReference type="RefSeq" id="WP_070069189.1">
    <property type="nucleotide sequence ID" value="NZ_MKKK01000010.1"/>
</dbReference>
<accession>A0A1E7RDN3</accession>
<dbReference type="OrthoDB" id="6695314at2"/>